<feature type="domain" description="Metallo-beta-lactamase" evidence="1">
    <location>
        <begin position="24"/>
        <end position="229"/>
    </location>
</feature>
<dbReference type="Pfam" id="PF00753">
    <property type="entry name" value="Lactamase_B"/>
    <property type="match status" value="1"/>
</dbReference>
<dbReference type="EMBL" id="CP011971">
    <property type="protein sequence ID" value="AMN45886.1"/>
    <property type="molecule type" value="Genomic_DNA"/>
</dbReference>
<accession>A0A127F618</accession>
<protein>
    <submittedName>
        <fullName evidence="2">Beta-lactamase</fullName>
    </submittedName>
</protein>
<organism evidence="2 3">
    <name type="scientific">Steroidobacter denitrificans</name>
    <dbReference type="NCBI Taxonomy" id="465721"/>
    <lineage>
        <taxon>Bacteria</taxon>
        <taxon>Pseudomonadati</taxon>
        <taxon>Pseudomonadota</taxon>
        <taxon>Gammaproteobacteria</taxon>
        <taxon>Steroidobacterales</taxon>
        <taxon>Steroidobacteraceae</taxon>
        <taxon>Steroidobacter</taxon>
    </lineage>
</organism>
<dbReference type="InterPro" id="IPR037482">
    <property type="entry name" value="ST1585_MBL-fold"/>
</dbReference>
<evidence type="ECO:0000313" key="2">
    <source>
        <dbReference type="EMBL" id="AMN45886.1"/>
    </source>
</evidence>
<proteinExistence type="predicted"/>
<dbReference type="SUPFAM" id="SSF56281">
    <property type="entry name" value="Metallo-hydrolase/oxidoreductase"/>
    <property type="match status" value="1"/>
</dbReference>
<keyword evidence="3" id="KW-1185">Reference proteome</keyword>
<dbReference type="InterPro" id="IPR001279">
    <property type="entry name" value="Metallo-B-lactamas"/>
</dbReference>
<evidence type="ECO:0000313" key="3">
    <source>
        <dbReference type="Proteomes" id="UP000070250"/>
    </source>
</evidence>
<sequence>MNVFFERIDHGITVIDTGFVRPRFDASYLLVENGRAAFVDTGPNSAVPRLLAALQRHGLTPPDVDYVIPTHVHLDHAGGVGLLMQQLPRAQLVIHPRGVRHMTDPAALMEGVRAVYGAEVAARDYGELVPVPADRVVATEDGMVVELGGRALRFAHTPGHARHHHCIWDEVSAGWFTGDAFGLAYPELHTPAGPYVVPATAPVQFDQIALHTSVERLLAEQPSRMYLTHYGEVRDPQKLARQLLRQVDAMADAARALAQAGLRGRGPAHRHEQLKRVFKDIYFTELRSMGCSLDEATLQDVLGMDIELNAQGLGVWLDKAA</sequence>
<dbReference type="InterPro" id="IPR050855">
    <property type="entry name" value="NDM-1-like"/>
</dbReference>
<dbReference type="KEGG" id="sdf:ACG33_01925"/>
<dbReference type="PANTHER" id="PTHR42951:SF22">
    <property type="entry name" value="METALLO BETA-LACTAMASE SUPERFAMILY LIPOPROTEIN"/>
    <property type="match status" value="1"/>
</dbReference>
<reference evidence="2 3" key="1">
    <citation type="submission" date="2015-06" db="EMBL/GenBank/DDBJ databases">
        <title>A Comprehensive Approach to Explore the Metabolic and Phylogenetic Diversity of Bacterial Steroid Degradation in the Environment: Testosterone as an Example.</title>
        <authorList>
            <person name="Yang F.-C."/>
            <person name="Chen Y.-L."/>
            <person name="Yu C.-P."/>
            <person name="Tang S.-L."/>
            <person name="Wang P.-H."/>
            <person name="Ismail W."/>
            <person name="Wang C.-H."/>
            <person name="Yang C.-Y."/>
            <person name="Chiang Y.-R."/>
        </authorList>
    </citation>
    <scope>NUCLEOTIDE SEQUENCE [LARGE SCALE GENOMIC DNA]</scope>
    <source>
        <strain evidence="2 3">DSM 18526</strain>
    </source>
</reference>
<dbReference type="SMART" id="SM00849">
    <property type="entry name" value="Lactamase_B"/>
    <property type="match status" value="1"/>
</dbReference>
<dbReference type="CDD" id="cd07726">
    <property type="entry name" value="ST1585-like_MBL-fold"/>
    <property type="match status" value="1"/>
</dbReference>
<dbReference type="PANTHER" id="PTHR42951">
    <property type="entry name" value="METALLO-BETA-LACTAMASE DOMAIN-CONTAINING"/>
    <property type="match status" value="1"/>
</dbReference>
<dbReference type="Gene3D" id="3.60.15.10">
    <property type="entry name" value="Ribonuclease Z/Hydroxyacylglutathione hydrolase-like"/>
    <property type="match status" value="1"/>
</dbReference>
<dbReference type="InterPro" id="IPR036866">
    <property type="entry name" value="RibonucZ/Hydroxyglut_hydro"/>
</dbReference>
<dbReference type="STRING" id="465721.ACG33_01925"/>
<dbReference type="PATRIC" id="fig|465721.4.peg.420"/>
<dbReference type="AlphaFoldDB" id="A0A127F618"/>
<dbReference type="Proteomes" id="UP000070250">
    <property type="component" value="Chromosome"/>
</dbReference>
<name>A0A127F618_STEDE</name>
<dbReference type="RefSeq" id="WP_066918252.1">
    <property type="nucleotide sequence ID" value="NZ_CP011971.1"/>
</dbReference>
<evidence type="ECO:0000259" key="1">
    <source>
        <dbReference type="SMART" id="SM00849"/>
    </source>
</evidence>
<dbReference type="OrthoDB" id="9802991at2"/>
<gene>
    <name evidence="2" type="ORF">ACG33_01925</name>
</gene>